<evidence type="ECO:0000313" key="2">
    <source>
        <dbReference type="Proteomes" id="UP000481360"/>
    </source>
</evidence>
<proteinExistence type="predicted"/>
<name>A0A7C9W061_9PSEU</name>
<comment type="caution">
    <text evidence="1">The sequence shown here is derived from an EMBL/GenBank/DDBJ whole genome shotgun (WGS) entry which is preliminary data.</text>
</comment>
<accession>A0A7C9W061</accession>
<gene>
    <name evidence="1" type="ORF">G7043_29590</name>
</gene>
<reference evidence="1 2" key="1">
    <citation type="submission" date="2020-03" db="EMBL/GenBank/DDBJ databases">
        <title>Isolation and identification of active actinomycetes.</title>
        <authorList>
            <person name="Sun X."/>
        </authorList>
    </citation>
    <scope>NUCLEOTIDE SEQUENCE [LARGE SCALE GENOMIC DNA]</scope>
    <source>
        <strain evidence="1 2">NEAU-D13</strain>
    </source>
</reference>
<sequence length="123" mass="14190">MRVNQVNAVHVRRLVDVAERELPPIVVQQATMRVVDGLHRLRAAQLRGCVASSRAVLELRRTRRVRVRLAGQQRAWRGYCGSNWRRRPPESAWRVTPRERAPGSTWPRCPSRQGLRGVLRRVG</sequence>
<dbReference type="AlphaFoldDB" id="A0A7C9W061"/>
<dbReference type="EMBL" id="JAAMPJ010000009">
    <property type="protein sequence ID" value="NGY63081.1"/>
    <property type="molecule type" value="Genomic_DNA"/>
</dbReference>
<protein>
    <submittedName>
        <fullName evidence="1">ParB N-terminal domain-containing protein</fullName>
    </submittedName>
</protein>
<evidence type="ECO:0000313" key="1">
    <source>
        <dbReference type="EMBL" id="NGY63081.1"/>
    </source>
</evidence>
<keyword evidence="2" id="KW-1185">Reference proteome</keyword>
<organism evidence="1 2">
    <name type="scientific">Lentzea alba</name>
    <dbReference type="NCBI Taxonomy" id="2714351"/>
    <lineage>
        <taxon>Bacteria</taxon>
        <taxon>Bacillati</taxon>
        <taxon>Actinomycetota</taxon>
        <taxon>Actinomycetes</taxon>
        <taxon>Pseudonocardiales</taxon>
        <taxon>Pseudonocardiaceae</taxon>
        <taxon>Lentzea</taxon>
    </lineage>
</organism>
<dbReference type="Proteomes" id="UP000481360">
    <property type="component" value="Unassembled WGS sequence"/>
</dbReference>